<dbReference type="RefSeq" id="WP_378068300.1">
    <property type="nucleotide sequence ID" value="NZ_JBHSBL010000017.1"/>
</dbReference>
<sequence>MSAVPLVVLVLGGCGPAGEQGAGSGGSPPIVLSPEETAATAAVQNIVADAQLLDPESPLRRADPESEWKAGRYRLIVSCAGNGDLRVGFRIGAALVQQDLRACAPGGGFGALDLQVAADSAGHSVEVTSIGDANGAVAYAVRRKE</sequence>
<evidence type="ECO:0000313" key="1">
    <source>
        <dbReference type="EMBL" id="MFC4067386.1"/>
    </source>
</evidence>
<evidence type="ECO:0008006" key="3">
    <source>
        <dbReference type="Google" id="ProtNLM"/>
    </source>
</evidence>
<dbReference type="Proteomes" id="UP001595867">
    <property type="component" value="Unassembled WGS sequence"/>
</dbReference>
<protein>
    <recommendedName>
        <fullName evidence="3">Lipoprotein</fullName>
    </recommendedName>
</protein>
<name>A0ABV8ITP7_9ACTN</name>
<organism evidence="1 2">
    <name type="scientific">Actinoplanes subglobosus</name>
    <dbReference type="NCBI Taxonomy" id="1547892"/>
    <lineage>
        <taxon>Bacteria</taxon>
        <taxon>Bacillati</taxon>
        <taxon>Actinomycetota</taxon>
        <taxon>Actinomycetes</taxon>
        <taxon>Micromonosporales</taxon>
        <taxon>Micromonosporaceae</taxon>
        <taxon>Actinoplanes</taxon>
    </lineage>
</organism>
<evidence type="ECO:0000313" key="2">
    <source>
        <dbReference type="Proteomes" id="UP001595867"/>
    </source>
</evidence>
<reference evidence="2" key="1">
    <citation type="journal article" date="2019" name="Int. J. Syst. Evol. Microbiol.">
        <title>The Global Catalogue of Microorganisms (GCM) 10K type strain sequencing project: providing services to taxonomists for standard genome sequencing and annotation.</title>
        <authorList>
            <consortium name="The Broad Institute Genomics Platform"/>
            <consortium name="The Broad Institute Genome Sequencing Center for Infectious Disease"/>
            <person name="Wu L."/>
            <person name="Ma J."/>
        </authorList>
    </citation>
    <scope>NUCLEOTIDE SEQUENCE [LARGE SCALE GENOMIC DNA]</scope>
    <source>
        <strain evidence="2">TBRC 5832</strain>
    </source>
</reference>
<accession>A0ABV8ITP7</accession>
<keyword evidence="2" id="KW-1185">Reference proteome</keyword>
<proteinExistence type="predicted"/>
<comment type="caution">
    <text evidence="1">The sequence shown here is derived from an EMBL/GenBank/DDBJ whole genome shotgun (WGS) entry which is preliminary data.</text>
</comment>
<gene>
    <name evidence="1" type="ORF">ACFO0C_20830</name>
</gene>
<dbReference type="EMBL" id="JBHSBL010000017">
    <property type="protein sequence ID" value="MFC4067386.1"/>
    <property type="molecule type" value="Genomic_DNA"/>
</dbReference>